<dbReference type="Gene3D" id="1.10.443.10">
    <property type="entry name" value="Intergrase catalytic core"/>
    <property type="match status" value="1"/>
</dbReference>
<dbReference type="InterPro" id="IPR004107">
    <property type="entry name" value="Integrase_SAM-like_N"/>
</dbReference>
<evidence type="ECO:0000256" key="3">
    <source>
        <dbReference type="ARBA" id="ARBA00023172"/>
    </source>
</evidence>
<dbReference type="CDD" id="cd01189">
    <property type="entry name" value="INT_ICEBs1_C_like"/>
    <property type="match status" value="1"/>
</dbReference>
<dbReference type="SUPFAM" id="SSF56349">
    <property type="entry name" value="DNA breaking-rejoining enzymes"/>
    <property type="match status" value="1"/>
</dbReference>
<dbReference type="EMBL" id="JARAWJ010000054">
    <property type="protein sequence ID" value="MDX3043519.1"/>
    <property type="molecule type" value="Genomic_DNA"/>
</dbReference>
<name>A0ABU4N4Z4_9ACTN</name>
<evidence type="ECO:0000259" key="6">
    <source>
        <dbReference type="PROSITE" id="PS51898"/>
    </source>
</evidence>
<reference evidence="8 9" key="1">
    <citation type="journal article" date="2023" name="Microb. Genom.">
        <title>Mesoterricola silvestris gen. nov., sp. nov., Mesoterricola sediminis sp. nov., Geothrix oryzae sp. nov., Geothrix edaphica sp. nov., Geothrix rubra sp. nov., and Geothrix limicola sp. nov., six novel members of Acidobacteriota isolated from soils.</title>
        <authorList>
            <person name="Weisberg A.J."/>
            <person name="Pearce E."/>
            <person name="Kramer C.G."/>
            <person name="Chang J.H."/>
            <person name="Clarke C.R."/>
        </authorList>
    </citation>
    <scope>NUCLEOTIDE SEQUENCE [LARGE SCALE GENOMIC DNA]</scope>
    <source>
        <strain evidence="8 9">NE20-4-1</strain>
    </source>
</reference>
<dbReference type="InterPro" id="IPR013762">
    <property type="entry name" value="Integrase-like_cat_sf"/>
</dbReference>
<evidence type="ECO:0000313" key="9">
    <source>
        <dbReference type="Proteomes" id="UP001282474"/>
    </source>
</evidence>
<feature type="domain" description="Tyr recombinase" evidence="6">
    <location>
        <begin position="179"/>
        <end position="397"/>
    </location>
</feature>
<dbReference type="Gene3D" id="1.10.150.130">
    <property type="match status" value="1"/>
</dbReference>
<feature type="domain" description="Core-binding (CB)" evidence="7">
    <location>
        <begin position="75"/>
        <end position="158"/>
    </location>
</feature>
<comment type="caution">
    <text evidence="8">The sequence shown here is derived from an EMBL/GenBank/DDBJ whole genome shotgun (WGS) entry which is preliminary data.</text>
</comment>
<protein>
    <submittedName>
        <fullName evidence="8">Site-specific integrase</fullName>
    </submittedName>
</protein>
<evidence type="ECO:0000313" key="8">
    <source>
        <dbReference type="EMBL" id="MDX3043519.1"/>
    </source>
</evidence>
<dbReference type="PANTHER" id="PTHR30349:SF91">
    <property type="entry name" value="INTA PROTEIN"/>
    <property type="match status" value="1"/>
</dbReference>
<dbReference type="RefSeq" id="WP_193381320.1">
    <property type="nucleotide sequence ID" value="NZ_JABXWF010000032.1"/>
</dbReference>
<evidence type="ECO:0000259" key="7">
    <source>
        <dbReference type="PROSITE" id="PS51900"/>
    </source>
</evidence>
<dbReference type="Pfam" id="PF00589">
    <property type="entry name" value="Phage_integrase"/>
    <property type="match status" value="1"/>
</dbReference>
<dbReference type="PROSITE" id="PS51898">
    <property type="entry name" value="TYR_RECOMBINASE"/>
    <property type="match status" value="1"/>
</dbReference>
<organism evidence="8 9">
    <name type="scientific">Streptomyces caniscabiei</name>
    <dbReference type="NCBI Taxonomy" id="2746961"/>
    <lineage>
        <taxon>Bacteria</taxon>
        <taxon>Bacillati</taxon>
        <taxon>Actinomycetota</taxon>
        <taxon>Actinomycetes</taxon>
        <taxon>Kitasatosporales</taxon>
        <taxon>Streptomycetaceae</taxon>
        <taxon>Streptomyces</taxon>
    </lineage>
</organism>
<keyword evidence="2 4" id="KW-0238">DNA-binding</keyword>
<gene>
    <name evidence="8" type="ORF">PV383_41125</name>
</gene>
<dbReference type="InterPro" id="IPR050090">
    <property type="entry name" value="Tyrosine_recombinase_XerCD"/>
</dbReference>
<sequence>MAEEKKRTRQPNGRSSIYLGTDGKWHGRVTVGIRDDGRPDRRHVERKTRAEVTAAVRELEKKREAKTLAKPGKAWTVTTWLTHWVETIAPLAVNENTMVGYGVAVRKHLIPALGSHRLDKLRPEHIERFYGNMMIDGRKAGTIHQIHRTFRTALNEAVRRGHLGRNPVQLAKAPRVREEEVEPYTVEEVQRLLRAADDRRNSARWAVALALGLRQGEALGLKWSDVDLERGVMMVRRSRRRPRYAHGCGDTCGRKAGYCPQRQRTNPETADTKSRAGRRAVGLPAQLVDLLRVHQAKQTAERAAAGEDWTDEGWLFATPTGRGTSPRTDYDDWKELLSHAKVRDGRLHDARHTAAMVLLILGVSERAVMGLMGWSTTAMAARYQHMVDSVRNDVARQVDGLIWKPTGDAPDDDDDGLTGALAPVH</sequence>
<dbReference type="InterPro" id="IPR010998">
    <property type="entry name" value="Integrase_recombinase_N"/>
</dbReference>
<dbReference type="InterPro" id="IPR011010">
    <property type="entry name" value="DNA_brk_join_enz"/>
</dbReference>
<feature type="region of interest" description="Disordered" evidence="5">
    <location>
        <begin position="1"/>
        <end position="22"/>
    </location>
</feature>
<dbReference type="PROSITE" id="PS51900">
    <property type="entry name" value="CB"/>
    <property type="match status" value="1"/>
</dbReference>
<evidence type="ECO:0000256" key="4">
    <source>
        <dbReference type="PROSITE-ProRule" id="PRU01248"/>
    </source>
</evidence>
<dbReference type="InterPro" id="IPR002104">
    <property type="entry name" value="Integrase_catalytic"/>
</dbReference>
<dbReference type="PANTHER" id="PTHR30349">
    <property type="entry name" value="PHAGE INTEGRASE-RELATED"/>
    <property type="match status" value="1"/>
</dbReference>
<feature type="region of interest" description="Disordered" evidence="5">
    <location>
        <begin position="404"/>
        <end position="425"/>
    </location>
</feature>
<accession>A0ABU4N4Z4</accession>
<keyword evidence="1" id="KW-0229">DNA integration</keyword>
<dbReference type="Pfam" id="PF14659">
    <property type="entry name" value="Phage_int_SAM_3"/>
    <property type="match status" value="1"/>
</dbReference>
<proteinExistence type="predicted"/>
<dbReference type="InterPro" id="IPR044068">
    <property type="entry name" value="CB"/>
</dbReference>
<evidence type="ECO:0000256" key="1">
    <source>
        <dbReference type="ARBA" id="ARBA00022908"/>
    </source>
</evidence>
<evidence type="ECO:0000256" key="2">
    <source>
        <dbReference type="ARBA" id="ARBA00023125"/>
    </source>
</evidence>
<keyword evidence="9" id="KW-1185">Reference proteome</keyword>
<keyword evidence="3" id="KW-0233">DNA recombination</keyword>
<dbReference type="Proteomes" id="UP001282474">
    <property type="component" value="Unassembled WGS sequence"/>
</dbReference>
<evidence type="ECO:0000256" key="5">
    <source>
        <dbReference type="SAM" id="MobiDB-lite"/>
    </source>
</evidence>